<accession>I9NXW8</accession>
<dbReference type="AlphaFoldDB" id="I9NXW8"/>
<dbReference type="EMBL" id="CP010978">
    <property type="protein sequence ID" value="AJQ27873.1"/>
    <property type="molecule type" value="Genomic_DNA"/>
</dbReference>
<reference evidence="4 5" key="1">
    <citation type="journal article" date="2015" name="Genome Announc.">
        <title>Complete Genome Sequence of Pelosinus fermentans JBW45, a Member of a Remarkably Competitive Group of Negativicutes in the Firmicutes Phylum.</title>
        <authorList>
            <person name="De Leon K.B."/>
            <person name="Utturkar S.M."/>
            <person name="Camilleri L.B."/>
            <person name="Elias D.A."/>
            <person name="Arkin A.P."/>
            <person name="Fields M.W."/>
            <person name="Brown S.D."/>
            <person name="Wall J.D."/>
        </authorList>
    </citation>
    <scope>NUCLEOTIDE SEQUENCE [LARGE SCALE GENOMIC DNA]</scope>
    <source>
        <strain evidence="4 5">JBW45</strain>
    </source>
</reference>
<dbReference type="GO" id="GO:0003839">
    <property type="term" value="F:gamma-glutamylcyclotransferase activity"/>
    <property type="evidence" value="ECO:0007669"/>
    <property type="project" value="InterPro"/>
</dbReference>
<dbReference type="STRING" id="1192197.JBW_02529"/>
<evidence type="ECO:0000256" key="1">
    <source>
        <dbReference type="ARBA" id="ARBA00023239"/>
    </source>
</evidence>
<proteinExistence type="predicted"/>
<sequence length="185" mass="20962">MGTTIPTRLYFAYGFNLNFERMKQKCTKPRVLGIARLPGHKIGFYENSVIWDGAVETVVPDTQTQSEVWGVLYQLESYDWEQLDNCEDARLDGTGEYFHYPVEVLDEQNGVREASIYKKARLGEPKLPSTEYLDIIIQGAKEQGLPENYIATLEHLTSKPASYAVPRQRGQSKQEACGECDGCLE</sequence>
<name>I9NXW8_9FIRM</name>
<keyword evidence="1" id="KW-0456">Lyase</keyword>
<organism evidence="4 5">
    <name type="scientific">Pelosinus fermentans JBW45</name>
    <dbReference type="NCBI Taxonomy" id="1192197"/>
    <lineage>
        <taxon>Bacteria</taxon>
        <taxon>Bacillati</taxon>
        <taxon>Bacillota</taxon>
        <taxon>Negativicutes</taxon>
        <taxon>Selenomonadales</taxon>
        <taxon>Sporomusaceae</taxon>
        <taxon>Pelosinus</taxon>
    </lineage>
</organism>
<dbReference type="PANTHER" id="PTHR12935:SF0">
    <property type="entry name" value="GAMMA-GLUTAMYLCYCLOTRANSFERASE"/>
    <property type="match status" value="1"/>
</dbReference>
<dbReference type="RefSeq" id="WP_007952595.1">
    <property type="nucleotide sequence ID" value="NZ_CP010978.1"/>
</dbReference>
<dbReference type="HOGENOM" id="CLU_048475_2_2_9"/>
<dbReference type="InterPro" id="IPR017939">
    <property type="entry name" value="G-Glutamylcylcotransferase"/>
</dbReference>
<evidence type="ECO:0000256" key="3">
    <source>
        <dbReference type="PIRSR" id="PIRSR617939-2"/>
    </source>
</evidence>
<evidence type="ECO:0000313" key="5">
    <source>
        <dbReference type="Proteomes" id="UP000005361"/>
    </source>
</evidence>
<evidence type="ECO:0000313" key="4">
    <source>
        <dbReference type="EMBL" id="AJQ27873.1"/>
    </source>
</evidence>
<feature type="binding site" evidence="3">
    <location>
        <position position="132"/>
    </location>
    <ligand>
        <name>substrate</name>
    </ligand>
</feature>
<dbReference type="InterPro" id="IPR036568">
    <property type="entry name" value="GGCT-like_sf"/>
</dbReference>
<dbReference type="SUPFAM" id="SSF110857">
    <property type="entry name" value="Gamma-glutamyl cyclotransferase-like"/>
    <property type="match status" value="1"/>
</dbReference>
<gene>
    <name evidence="4" type="ORF">JBW_02529</name>
</gene>
<protein>
    <recommendedName>
        <fullName evidence="6">AIG2 family protein</fullName>
    </recommendedName>
</protein>
<reference evidence="5" key="2">
    <citation type="submission" date="2015-02" db="EMBL/GenBank/DDBJ databases">
        <title>Complete Genome Sequence of Pelosinus fermentans JBW45.</title>
        <authorList>
            <person name="De Leon K.B."/>
            <person name="Utturkar S.M."/>
            <person name="Camilleri L.B."/>
            <person name="Arkin A.P."/>
            <person name="Fields M.W."/>
            <person name="Brown S.D."/>
            <person name="Wall J.D."/>
        </authorList>
    </citation>
    <scope>NUCLEOTIDE SEQUENCE [LARGE SCALE GENOMIC DNA]</scope>
    <source>
        <strain evidence="5">JBW45</strain>
    </source>
</reference>
<dbReference type="InterPro" id="IPR013024">
    <property type="entry name" value="GGCT-like"/>
</dbReference>
<feature type="active site" description="Proton acceptor" evidence="2">
    <location>
        <position position="87"/>
    </location>
</feature>
<dbReference type="CDD" id="cd06661">
    <property type="entry name" value="GGCT_like"/>
    <property type="match status" value="1"/>
</dbReference>
<evidence type="ECO:0008006" key="6">
    <source>
        <dbReference type="Google" id="ProtNLM"/>
    </source>
</evidence>
<evidence type="ECO:0000256" key="2">
    <source>
        <dbReference type="PIRSR" id="PIRSR617939-1"/>
    </source>
</evidence>
<dbReference type="KEGG" id="pft:JBW_02529"/>
<dbReference type="Proteomes" id="UP000005361">
    <property type="component" value="Chromosome"/>
</dbReference>
<dbReference type="PANTHER" id="PTHR12935">
    <property type="entry name" value="GAMMA-GLUTAMYLCYCLOTRANSFERASE"/>
    <property type="match status" value="1"/>
</dbReference>
<dbReference type="Pfam" id="PF13772">
    <property type="entry name" value="AIG2_2"/>
    <property type="match status" value="1"/>
</dbReference>
<dbReference type="OrthoDB" id="158990at2"/>
<dbReference type="Gene3D" id="3.10.490.10">
    <property type="entry name" value="Gamma-glutamyl cyclotransferase-like"/>
    <property type="match status" value="1"/>
</dbReference>